<organism evidence="4 5">
    <name type="scientific">Mycolicibacterium moriokaense</name>
    <dbReference type="NCBI Taxonomy" id="39691"/>
    <lineage>
        <taxon>Bacteria</taxon>
        <taxon>Bacillati</taxon>
        <taxon>Actinomycetota</taxon>
        <taxon>Actinomycetes</taxon>
        <taxon>Mycobacteriales</taxon>
        <taxon>Mycobacteriaceae</taxon>
        <taxon>Mycolicibacterium</taxon>
    </lineage>
</organism>
<evidence type="ECO:0000256" key="2">
    <source>
        <dbReference type="SAM" id="SignalP"/>
    </source>
</evidence>
<dbReference type="KEGG" id="mmor:MMOR_51000"/>
<evidence type="ECO:0000313" key="4">
    <source>
        <dbReference type="EMBL" id="BBX04164.1"/>
    </source>
</evidence>
<feature type="domain" description="Peptidase C39-like" evidence="3">
    <location>
        <begin position="61"/>
        <end position="200"/>
    </location>
</feature>
<keyword evidence="2" id="KW-0732">Signal</keyword>
<evidence type="ECO:0000313" key="5">
    <source>
        <dbReference type="Proteomes" id="UP000466681"/>
    </source>
</evidence>
<dbReference type="RefSeq" id="WP_110810467.1">
    <property type="nucleotide sequence ID" value="NZ_AP022560.1"/>
</dbReference>
<gene>
    <name evidence="4" type="ORF">MMOR_51000</name>
</gene>
<sequence>MNRVKNPFTTRIRSVTAAVLIGAAAVGLAGGIAHADDTSGGLHGNPDDATSFYVEQHLDDCSLMATADVVGQLTGNEPTEDEIIALASSTPSAHHDGPIYTPPPPDNPDGGNGTDTEDLPILLEHYGIRAVYTDDDIAAQIGVPTGMTALMNALDEGRKVIASVNAEMIWDADGDRTSADHDLVVTGVDTDAGVVHLNDSGTDDGADEQVPIDVFEAAWQTSGHDMVVTMDAG</sequence>
<name>A0AAD1HGC7_9MYCO</name>
<evidence type="ECO:0000256" key="1">
    <source>
        <dbReference type="SAM" id="MobiDB-lite"/>
    </source>
</evidence>
<reference evidence="4 5" key="1">
    <citation type="journal article" date="2019" name="Emerg. Microbes Infect.">
        <title>Comprehensive subspecies identification of 175 nontuberculous mycobacteria species based on 7547 genomic profiles.</title>
        <authorList>
            <person name="Matsumoto Y."/>
            <person name="Kinjo T."/>
            <person name="Motooka D."/>
            <person name="Nabeya D."/>
            <person name="Jung N."/>
            <person name="Uechi K."/>
            <person name="Horii T."/>
            <person name="Iida T."/>
            <person name="Fujita J."/>
            <person name="Nakamura S."/>
        </authorList>
    </citation>
    <scope>NUCLEOTIDE SEQUENCE [LARGE SCALE GENOMIC DNA]</scope>
    <source>
        <strain evidence="4 5">JCM 6375</strain>
    </source>
</reference>
<accession>A0AAD1HGC7</accession>
<feature type="region of interest" description="Disordered" evidence="1">
    <location>
        <begin position="90"/>
        <end position="117"/>
    </location>
</feature>
<dbReference type="EMBL" id="AP022560">
    <property type="protein sequence ID" value="BBX04164.1"/>
    <property type="molecule type" value="Genomic_DNA"/>
</dbReference>
<feature type="signal peptide" evidence="2">
    <location>
        <begin position="1"/>
        <end position="35"/>
    </location>
</feature>
<dbReference type="InterPro" id="IPR039564">
    <property type="entry name" value="Peptidase_C39-like"/>
</dbReference>
<dbReference type="Gene3D" id="3.90.70.10">
    <property type="entry name" value="Cysteine proteinases"/>
    <property type="match status" value="1"/>
</dbReference>
<feature type="chain" id="PRO_5042021468" description="Peptidase C39-like domain-containing protein" evidence="2">
    <location>
        <begin position="36"/>
        <end position="233"/>
    </location>
</feature>
<dbReference type="AlphaFoldDB" id="A0AAD1HGC7"/>
<proteinExistence type="predicted"/>
<protein>
    <recommendedName>
        <fullName evidence="3">Peptidase C39-like domain-containing protein</fullName>
    </recommendedName>
</protein>
<dbReference type="Pfam" id="PF13529">
    <property type="entry name" value="Peptidase_C39_2"/>
    <property type="match status" value="1"/>
</dbReference>
<keyword evidence="5" id="KW-1185">Reference proteome</keyword>
<evidence type="ECO:0000259" key="3">
    <source>
        <dbReference type="Pfam" id="PF13529"/>
    </source>
</evidence>
<dbReference type="Proteomes" id="UP000466681">
    <property type="component" value="Chromosome"/>
</dbReference>